<evidence type="ECO:0000259" key="3">
    <source>
        <dbReference type="Pfam" id="PF02298"/>
    </source>
</evidence>
<feature type="chain" id="PRO_5017647927" evidence="2">
    <location>
        <begin position="19"/>
        <end position="229"/>
    </location>
</feature>
<evidence type="ECO:0000256" key="2">
    <source>
        <dbReference type="SAM" id="SignalP"/>
    </source>
</evidence>
<dbReference type="OrthoDB" id="5421909at2759"/>
<dbReference type="InterPro" id="IPR008972">
    <property type="entry name" value="Cupredoxin"/>
</dbReference>
<protein>
    <submittedName>
        <fullName evidence="4">Cupredoxin-1</fullName>
    </submittedName>
</protein>
<dbReference type="InterPro" id="IPR052953">
    <property type="entry name" value="Ser-rich/MCO-related"/>
</dbReference>
<dbReference type="Pfam" id="PF02298">
    <property type="entry name" value="Cu_bind_like"/>
    <property type="match status" value="1"/>
</dbReference>
<feature type="region of interest" description="Disordered" evidence="1">
    <location>
        <begin position="157"/>
        <end position="209"/>
    </location>
</feature>
<organism evidence="4 5">
    <name type="scientific">Coleophoma crateriformis</name>
    <dbReference type="NCBI Taxonomy" id="565419"/>
    <lineage>
        <taxon>Eukaryota</taxon>
        <taxon>Fungi</taxon>
        <taxon>Dikarya</taxon>
        <taxon>Ascomycota</taxon>
        <taxon>Pezizomycotina</taxon>
        <taxon>Leotiomycetes</taxon>
        <taxon>Helotiales</taxon>
        <taxon>Dermateaceae</taxon>
        <taxon>Coleophoma</taxon>
    </lineage>
</organism>
<dbReference type="InterPro" id="IPR003245">
    <property type="entry name" value="Phytocyanin_dom"/>
</dbReference>
<name>A0A3D8SHP4_9HELO</name>
<dbReference type="PANTHER" id="PTHR34883:SF17">
    <property type="entry name" value="CUPREDOXIN"/>
    <property type="match status" value="1"/>
</dbReference>
<proteinExistence type="predicted"/>
<dbReference type="AlphaFoldDB" id="A0A3D8SHP4"/>
<accession>A0A3D8SHP4</accession>
<dbReference type="GO" id="GO:0009055">
    <property type="term" value="F:electron transfer activity"/>
    <property type="evidence" value="ECO:0007669"/>
    <property type="project" value="InterPro"/>
</dbReference>
<keyword evidence="5" id="KW-1185">Reference proteome</keyword>
<keyword evidence="2" id="KW-0732">Signal</keyword>
<feature type="domain" description="Phytocyanin" evidence="3">
    <location>
        <begin position="48"/>
        <end position="127"/>
    </location>
</feature>
<feature type="signal peptide" evidence="2">
    <location>
        <begin position="1"/>
        <end position="18"/>
    </location>
</feature>
<reference evidence="4 5" key="1">
    <citation type="journal article" date="2018" name="IMA Fungus">
        <title>IMA Genome-F 9: Draft genome sequence of Annulohypoxylon stygium, Aspergillus mulundensis, Berkeleyomyces basicola (syn. Thielaviopsis basicola), Ceratocystis smalleyi, two Cercospora beticola strains, Coleophoma cylindrospora, Fusarium fracticaudum, Phialophora cf. hyalina, and Morchella septimelata.</title>
        <authorList>
            <person name="Wingfield B.D."/>
            <person name="Bills G.F."/>
            <person name="Dong Y."/>
            <person name="Huang W."/>
            <person name="Nel W.J."/>
            <person name="Swalarsk-Parry B.S."/>
            <person name="Vaghefi N."/>
            <person name="Wilken P.M."/>
            <person name="An Z."/>
            <person name="de Beer Z.W."/>
            <person name="De Vos L."/>
            <person name="Chen L."/>
            <person name="Duong T.A."/>
            <person name="Gao Y."/>
            <person name="Hammerbacher A."/>
            <person name="Kikkert J.R."/>
            <person name="Li Y."/>
            <person name="Li H."/>
            <person name="Li K."/>
            <person name="Li Q."/>
            <person name="Liu X."/>
            <person name="Ma X."/>
            <person name="Naidoo K."/>
            <person name="Pethybridge S.J."/>
            <person name="Sun J."/>
            <person name="Steenkamp E.T."/>
            <person name="van der Nest M.A."/>
            <person name="van Wyk S."/>
            <person name="Wingfield M.J."/>
            <person name="Xiong C."/>
            <person name="Yue Q."/>
            <person name="Zhang X."/>
        </authorList>
    </citation>
    <scope>NUCLEOTIDE SEQUENCE [LARGE SCALE GENOMIC DNA]</scope>
    <source>
        <strain evidence="4 5">BP5796</strain>
    </source>
</reference>
<dbReference type="CDD" id="cd00920">
    <property type="entry name" value="Cupredoxin"/>
    <property type="match status" value="1"/>
</dbReference>
<dbReference type="Proteomes" id="UP000256328">
    <property type="component" value="Unassembled WGS sequence"/>
</dbReference>
<evidence type="ECO:0000256" key="1">
    <source>
        <dbReference type="SAM" id="MobiDB-lite"/>
    </source>
</evidence>
<dbReference type="Gene3D" id="2.60.40.420">
    <property type="entry name" value="Cupredoxins - blue copper proteins"/>
    <property type="match status" value="1"/>
</dbReference>
<evidence type="ECO:0000313" key="5">
    <source>
        <dbReference type="Proteomes" id="UP000256328"/>
    </source>
</evidence>
<comment type="caution">
    <text evidence="4">The sequence shown here is derived from an EMBL/GenBank/DDBJ whole genome shotgun (WGS) entry which is preliminary data.</text>
</comment>
<gene>
    <name evidence="4" type="ORF">BP5796_04194</name>
</gene>
<sequence length="229" mass="22754">MQFTTFALAALSLGLASAKSAASNVTVHVVKVGSSNGTLKYSPDNLTAAVGDMVQFQFAPANHTVTQSTFDQPCQPVAMNSNVTGVFSGFMPVSASATTAPTYTIMVNNTTPMWLYCSQGKHCQAGMVMVINEAPAKNATRTLANYAALAKKATANLAPGSSSSGSSSSGSSGSATSSASGSKSSATSTGSASKTSGTSSATSTGGASSFKPSEVLSLAGVAVGMALFL</sequence>
<dbReference type="PANTHER" id="PTHR34883">
    <property type="entry name" value="SERINE-RICH PROTEIN, PUTATIVE-RELATED-RELATED"/>
    <property type="match status" value="1"/>
</dbReference>
<dbReference type="EMBL" id="PDLN01000005">
    <property type="protein sequence ID" value="RDW85869.1"/>
    <property type="molecule type" value="Genomic_DNA"/>
</dbReference>
<dbReference type="SUPFAM" id="SSF49503">
    <property type="entry name" value="Cupredoxins"/>
    <property type="match status" value="1"/>
</dbReference>
<evidence type="ECO:0000313" key="4">
    <source>
        <dbReference type="EMBL" id="RDW85869.1"/>
    </source>
</evidence>